<keyword evidence="4" id="KW-1185">Reference proteome</keyword>
<name>A0ABM9B981_9BACL</name>
<feature type="domain" description="Response regulatory" evidence="2">
    <location>
        <begin position="1"/>
        <end position="77"/>
    </location>
</feature>
<dbReference type="PROSITE" id="PS50110">
    <property type="entry name" value="RESPONSE_REGULATORY"/>
    <property type="match status" value="1"/>
</dbReference>
<organism evidence="3 4">
    <name type="scientific">Paenibacillus pseudetheri</name>
    <dbReference type="NCBI Taxonomy" id="2897682"/>
    <lineage>
        <taxon>Bacteria</taxon>
        <taxon>Bacillati</taxon>
        <taxon>Bacillota</taxon>
        <taxon>Bacilli</taxon>
        <taxon>Bacillales</taxon>
        <taxon>Paenibacillaceae</taxon>
        <taxon>Paenibacillus</taxon>
    </lineage>
</organism>
<dbReference type="InterPro" id="IPR011006">
    <property type="entry name" value="CheY-like_superfamily"/>
</dbReference>
<gene>
    <name evidence="3" type="ORF">PAECIP111894_00888</name>
</gene>
<protein>
    <recommendedName>
        <fullName evidence="2">Response regulatory domain-containing protein</fullName>
    </recommendedName>
</protein>
<reference evidence="3" key="1">
    <citation type="submission" date="2021-12" db="EMBL/GenBank/DDBJ databases">
        <authorList>
            <person name="Criscuolo A."/>
        </authorList>
    </citation>
    <scope>NUCLEOTIDE SEQUENCE</scope>
    <source>
        <strain evidence="3">CIP111894</strain>
    </source>
</reference>
<sequence length="80" mass="8927">MHNATPLLVGDEAEIIKLMQIHLENERYRLLTEFPIIMLSAKGQGLDKITGLSVGVDDYVTKSFSPLERVIDVCGDFSSF</sequence>
<dbReference type="EMBL" id="CAKMAB010000004">
    <property type="protein sequence ID" value="CAH1054738.1"/>
    <property type="molecule type" value="Genomic_DNA"/>
</dbReference>
<evidence type="ECO:0000256" key="1">
    <source>
        <dbReference type="PROSITE-ProRule" id="PRU00169"/>
    </source>
</evidence>
<comment type="caution">
    <text evidence="1">Lacks conserved residue(s) required for the propagation of feature annotation.</text>
</comment>
<dbReference type="SUPFAM" id="SSF52172">
    <property type="entry name" value="CheY-like"/>
    <property type="match status" value="1"/>
</dbReference>
<evidence type="ECO:0000259" key="2">
    <source>
        <dbReference type="PROSITE" id="PS50110"/>
    </source>
</evidence>
<dbReference type="Proteomes" id="UP000838749">
    <property type="component" value="Unassembled WGS sequence"/>
</dbReference>
<evidence type="ECO:0000313" key="3">
    <source>
        <dbReference type="EMBL" id="CAH1054738.1"/>
    </source>
</evidence>
<comment type="caution">
    <text evidence="3">The sequence shown here is derived from an EMBL/GenBank/DDBJ whole genome shotgun (WGS) entry which is preliminary data.</text>
</comment>
<dbReference type="Gene3D" id="6.10.250.690">
    <property type="match status" value="1"/>
</dbReference>
<proteinExistence type="predicted"/>
<accession>A0ABM9B981</accession>
<dbReference type="InterPro" id="IPR001789">
    <property type="entry name" value="Sig_transdc_resp-reg_receiver"/>
</dbReference>
<evidence type="ECO:0000313" key="4">
    <source>
        <dbReference type="Proteomes" id="UP000838749"/>
    </source>
</evidence>